<keyword evidence="2" id="KW-0812">Transmembrane</keyword>
<feature type="compositionally biased region" description="Low complexity" evidence="1">
    <location>
        <begin position="113"/>
        <end position="129"/>
    </location>
</feature>
<dbReference type="EMBL" id="JBGFUD010006832">
    <property type="protein sequence ID" value="MFH4981234.1"/>
    <property type="molecule type" value="Genomic_DNA"/>
</dbReference>
<accession>A0ABD6ESU1</accession>
<keyword evidence="4" id="KW-1185">Reference proteome</keyword>
<evidence type="ECO:0000313" key="4">
    <source>
        <dbReference type="Proteomes" id="UP001608902"/>
    </source>
</evidence>
<gene>
    <name evidence="3" type="ORF">AB6A40_007943</name>
</gene>
<reference evidence="3 4" key="1">
    <citation type="submission" date="2024-08" db="EMBL/GenBank/DDBJ databases">
        <title>Gnathostoma spinigerum genome.</title>
        <authorList>
            <person name="Gonzalez-Bertolin B."/>
            <person name="Monzon S."/>
            <person name="Zaballos A."/>
            <person name="Jimenez P."/>
            <person name="Dekumyoy P."/>
            <person name="Varona S."/>
            <person name="Cuesta I."/>
            <person name="Sumanam S."/>
            <person name="Adisakwattana P."/>
            <person name="Gasser R.B."/>
            <person name="Hernandez-Gonzalez A."/>
            <person name="Young N.D."/>
            <person name="Perteguer M.J."/>
        </authorList>
    </citation>
    <scope>NUCLEOTIDE SEQUENCE [LARGE SCALE GENOMIC DNA]</scope>
    <source>
        <strain evidence="3">AL3</strain>
        <tissue evidence="3">Liver</tissue>
    </source>
</reference>
<organism evidence="3 4">
    <name type="scientific">Gnathostoma spinigerum</name>
    <dbReference type="NCBI Taxonomy" id="75299"/>
    <lineage>
        <taxon>Eukaryota</taxon>
        <taxon>Metazoa</taxon>
        <taxon>Ecdysozoa</taxon>
        <taxon>Nematoda</taxon>
        <taxon>Chromadorea</taxon>
        <taxon>Rhabditida</taxon>
        <taxon>Spirurina</taxon>
        <taxon>Gnathostomatomorpha</taxon>
        <taxon>Gnathostomatoidea</taxon>
        <taxon>Gnathostomatidae</taxon>
        <taxon>Gnathostoma</taxon>
    </lineage>
</organism>
<name>A0ABD6ESU1_9BILA</name>
<evidence type="ECO:0000256" key="2">
    <source>
        <dbReference type="SAM" id="Phobius"/>
    </source>
</evidence>
<evidence type="ECO:0000313" key="3">
    <source>
        <dbReference type="EMBL" id="MFH4981234.1"/>
    </source>
</evidence>
<evidence type="ECO:0000256" key="1">
    <source>
        <dbReference type="SAM" id="MobiDB-lite"/>
    </source>
</evidence>
<feature type="region of interest" description="Disordered" evidence="1">
    <location>
        <begin position="113"/>
        <end position="135"/>
    </location>
</feature>
<keyword evidence="2" id="KW-0472">Membrane</keyword>
<comment type="caution">
    <text evidence="3">The sequence shown here is derived from an EMBL/GenBank/DDBJ whole genome shotgun (WGS) entry which is preliminary data.</text>
</comment>
<feature type="non-terminal residue" evidence="3">
    <location>
        <position position="135"/>
    </location>
</feature>
<protein>
    <submittedName>
        <fullName evidence="3">Uncharacterized protein</fullName>
    </submittedName>
</protein>
<dbReference type="Proteomes" id="UP001608902">
    <property type="component" value="Unassembled WGS sequence"/>
</dbReference>
<feature type="transmembrane region" description="Helical" evidence="2">
    <location>
        <begin position="74"/>
        <end position="95"/>
    </location>
</feature>
<dbReference type="AlphaFoldDB" id="A0ABD6ESU1"/>
<keyword evidence="2" id="KW-1133">Transmembrane helix</keyword>
<sequence>MSPQNQNFEKLNFVVPSTGGYTPTPHARLLSFDSTMVKDASHSDCGKKQRVLESFDPKSTTTKKGSPTFCTWKMAAICLLLALAFAFLIIFILLLSRDSSPTVHVQPSRSVFPISSPDSSSTSGAISMSTQHAYR</sequence>
<proteinExistence type="predicted"/>